<evidence type="ECO:0000259" key="3">
    <source>
        <dbReference type="PROSITE" id="PS51178"/>
    </source>
</evidence>
<dbReference type="GeneID" id="95587114"/>
<feature type="signal peptide" evidence="2">
    <location>
        <begin position="1"/>
        <end position="26"/>
    </location>
</feature>
<feature type="region of interest" description="Disordered" evidence="1">
    <location>
        <begin position="28"/>
        <end position="49"/>
    </location>
</feature>
<reference evidence="5" key="1">
    <citation type="submission" date="2023-07" db="EMBL/GenBank/DDBJ databases">
        <title>Whole genome shotgun sequence of Streptomyces nojiriensis NBRC 13794.</title>
        <authorList>
            <person name="Komaki H."/>
            <person name="Tamura T."/>
        </authorList>
    </citation>
    <scope>NUCLEOTIDE SEQUENCE [LARGE SCALE GENOMIC DNA]</scope>
    <source>
        <strain evidence="5">NBRC 13794</strain>
    </source>
</reference>
<evidence type="ECO:0000256" key="2">
    <source>
        <dbReference type="SAM" id="SignalP"/>
    </source>
</evidence>
<organism evidence="4 5">
    <name type="scientific">Streptomyces nojiriensis</name>
    <dbReference type="NCBI Taxonomy" id="66374"/>
    <lineage>
        <taxon>Bacteria</taxon>
        <taxon>Bacillati</taxon>
        <taxon>Actinomycetota</taxon>
        <taxon>Actinomycetes</taxon>
        <taxon>Kitasatosporales</taxon>
        <taxon>Streptomycetaceae</taxon>
        <taxon>Streptomyces</taxon>
    </lineage>
</organism>
<dbReference type="PROSITE" id="PS51257">
    <property type="entry name" value="PROKAR_LIPOPROTEIN"/>
    <property type="match status" value="1"/>
</dbReference>
<dbReference type="Gene3D" id="3.30.10.20">
    <property type="match status" value="1"/>
</dbReference>
<sequence length="209" mass="21190">MRTHRTATLAATAAALLALTACNPQTTDTAKPAAPGTPAAPAPAGSAPAAKTATLPGFVGKGLQTAQDEAQAAGFVLLKSHDALGRDRLQALDRNWKVCSQTPAAGANVDTSTTVDFGAVKLEESCPVADAPAPKPAGSTMPDFTGQGMKAVRGALPSNASITVKDALQGRMVLQESNWKVCSQDPKPGTALTGQPVAFTVAKTEESCP</sequence>
<dbReference type="PROSITE" id="PS51178">
    <property type="entry name" value="PASTA"/>
    <property type="match status" value="1"/>
</dbReference>
<accession>A0ABQ3SL09</accession>
<evidence type="ECO:0000256" key="1">
    <source>
        <dbReference type="SAM" id="MobiDB-lite"/>
    </source>
</evidence>
<dbReference type="EMBL" id="BNEC01000003">
    <property type="protein sequence ID" value="GHI68817.1"/>
    <property type="molecule type" value="Genomic_DNA"/>
</dbReference>
<evidence type="ECO:0000313" key="5">
    <source>
        <dbReference type="Proteomes" id="UP000613974"/>
    </source>
</evidence>
<gene>
    <name evidence="4" type="ORF">Snoj_27350</name>
</gene>
<dbReference type="InterPro" id="IPR005543">
    <property type="entry name" value="PASTA_dom"/>
</dbReference>
<protein>
    <recommendedName>
        <fullName evidence="3">PASTA domain-containing protein</fullName>
    </recommendedName>
</protein>
<dbReference type="CDD" id="cd06577">
    <property type="entry name" value="PASTA_pknB"/>
    <property type="match status" value="1"/>
</dbReference>
<feature type="chain" id="PRO_5047086255" description="PASTA domain-containing protein" evidence="2">
    <location>
        <begin position="27"/>
        <end position="209"/>
    </location>
</feature>
<name>A0ABQ3SL09_9ACTN</name>
<feature type="domain" description="PASTA" evidence="3">
    <location>
        <begin position="135"/>
        <end position="203"/>
    </location>
</feature>
<keyword evidence="5" id="KW-1185">Reference proteome</keyword>
<proteinExistence type="predicted"/>
<evidence type="ECO:0000313" key="4">
    <source>
        <dbReference type="EMBL" id="GHI68817.1"/>
    </source>
</evidence>
<keyword evidence="2" id="KW-0732">Signal</keyword>
<dbReference type="SMART" id="SM00740">
    <property type="entry name" value="PASTA"/>
    <property type="match status" value="2"/>
</dbReference>
<dbReference type="RefSeq" id="WP_189747027.1">
    <property type="nucleotide sequence ID" value="NZ_BMRL01000024.1"/>
</dbReference>
<comment type="caution">
    <text evidence="4">The sequence shown here is derived from an EMBL/GenBank/DDBJ whole genome shotgun (WGS) entry which is preliminary data.</text>
</comment>
<dbReference type="Proteomes" id="UP000613974">
    <property type="component" value="Unassembled WGS sequence"/>
</dbReference>